<dbReference type="EMBL" id="CP000358">
    <property type="protein sequence ID" value="ABF44119.1"/>
    <property type="molecule type" value="Genomic_DNA"/>
</dbReference>
<protein>
    <submittedName>
        <fullName evidence="3">IS1648 transposase</fullName>
    </submittedName>
</protein>
<dbReference type="PANTHER" id="PTHR46637:SF1">
    <property type="entry name" value="BLL5188 PROTEIN"/>
    <property type="match status" value="1"/>
</dbReference>
<feature type="domain" description="Insertion element IS402-like" evidence="2">
    <location>
        <begin position="6"/>
        <end position="77"/>
    </location>
</feature>
<sequence length="143" mass="15921">MGRTDLTEQQWVKLAPLLPAHPKRGHAYKDHRVVLNGIVWRQKTGAPWRDIPERYGSWHTCHDRFTRWSRDGTWAAILAALQLKADAEGKIDWEGAAVDSTHVKAHRSAVGARKEPAKLEKRGPSKTSGLASVVEDGPPKSTC</sequence>
<evidence type="ECO:0000256" key="1">
    <source>
        <dbReference type="SAM" id="MobiDB-lite"/>
    </source>
</evidence>
<dbReference type="NCBIfam" id="NF033580">
    <property type="entry name" value="transpos_IS5_3"/>
    <property type="match status" value="1"/>
</dbReference>
<feature type="region of interest" description="Disordered" evidence="1">
    <location>
        <begin position="102"/>
        <end position="143"/>
    </location>
</feature>
<dbReference type="Pfam" id="PF13340">
    <property type="entry name" value="DUF4096"/>
    <property type="match status" value="1"/>
</dbReference>
<dbReference type="InterPro" id="IPR025161">
    <property type="entry name" value="IS402-like_dom"/>
</dbReference>
<keyword evidence="3" id="KW-0614">Plasmid</keyword>
<geneLocation type="plasmid" evidence="3 4">
    <name>pDGEO01</name>
</geneLocation>
<dbReference type="KEGG" id="dge:Dgeo_2686"/>
<accession>Q1J315</accession>
<evidence type="ECO:0000259" key="2">
    <source>
        <dbReference type="Pfam" id="PF13340"/>
    </source>
</evidence>
<reference evidence="3" key="1">
    <citation type="submission" date="2006-04" db="EMBL/GenBank/DDBJ databases">
        <title>Complete sequence of plasmid1 pDGEO01 of Deinococcus geothermalis DSM 11300.</title>
        <authorList>
            <consortium name="US DOE Joint Genome Institute"/>
            <person name="Copeland A."/>
            <person name="Lucas S."/>
            <person name="Lapidus A."/>
            <person name="Barry K."/>
            <person name="Detter J.C."/>
            <person name="Glavina del Rio T."/>
            <person name="Hammon N."/>
            <person name="Israni S."/>
            <person name="Dalin E."/>
            <person name="Tice H."/>
            <person name="Pitluck S."/>
            <person name="Brettin T."/>
            <person name="Bruce D."/>
            <person name="Han C."/>
            <person name="Tapia R."/>
            <person name="Saunders E."/>
            <person name="Gilna P."/>
            <person name="Schmutz J."/>
            <person name="Larimer F."/>
            <person name="Land M."/>
            <person name="Hauser L."/>
            <person name="Kyrpides N."/>
            <person name="Kim E."/>
            <person name="Daly M.J."/>
            <person name="Fredrickson J.K."/>
            <person name="Makarova K.S."/>
            <person name="Gaidamakova E.K."/>
            <person name="Zhai M."/>
            <person name="Richardson P."/>
        </authorList>
    </citation>
    <scope>NUCLEOTIDE SEQUENCE</scope>
    <source>
        <strain evidence="3">DSM 11300</strain>
        <plasmid evidence="3">pDGEO01</plasmid>
    </source>
</reference>
<feature type="compositionally biased region" description="Basic and acidic residues" evidence="1">
    <location>
        <begin position="112"/>
        <end position="123"/>
    </location>
</feature>
<gene>
    <name evidence="3" type="ordered locus">Dgeo_2686</name>
</gene>
<dbReference type="Proteomes" id="UP000002431">
    <property type="component" value="Plasmid pDGEO01"/>
</dbReference>
<dbReference type="PANTHER" id="PTHR46637">
    <property type="entry name" value="TIS1421-TRANSPOSASE PROTEIN A"/>
    <property type="match status" value="1"/>
</dbReference>
<evidence type="ECO:0000313" key="4">
    <source>
        <dbReference type="Proteomes" id="UP000002431"/>
    </source>
</evidence>
<dbReference type="HOGENOM" id="CLU_055261_2_2_0"/>
<name>Q1J315_DEIGD</name>
<dbReference type="InterPro" id="IPR052909">
    <property type="entry name" value="Transposase_6_like"/>
</dbReference>
<organism evidence="3 4">
    <name type="scientific">Deinococcus geothermalis (strain DSM 11300 / CIP 105573 / AG-3a)</name>
    <dbReference type="NCBI Taxonomy" id="319795"/>
    <lineage>
        <taxon>Bacteria</taxon>
        <taxon>Thermotogati</taxon>
        <taxon>Deinococcota</taxon>
        <taxon>Deinococci</taxon>
        <taxon>Deinococcales</taxon>
        <taxon>Deinococcaceae</taxon>
        <taxon>Deinococcus</taxon>
    </lineage>
</organism>
<keyword evidence="4" id="KW-1185">Reference proteome</keyword>
<dbReference type="AlphaFoldDB" id="Q1J315"/>
<proteinExistence type="predicted"/>
<dbReference type="eggNOG" id="COG3293">
    <property type="taxonomic scope" value="Bacteria"/>
</dbReference>
<evidence type="ECO:0000313" key="3">
    <source>
        <dbReference type="EMBL" id="ABF44119.1"/>
    </source>
</evidence>